<dbReference type="RefSeq" id="WP_171836448.1">
    <property type="nucleotide sequence ID" value="NZ_CP053708.1"/>
</dbReference>
<evidence type="ECO:0000256" key="4">
    <source>
        <dbReference type="ARBA" id="ARBA00018522"/>
    </source>
</evidence>
<sequence>MDSTTLDPVIIRQAPVSVSTTLSPIDVGALWRQLMAEAGCCGDPIMSRLLQTSIRRHGDFRTALAWLIARKLADATVPAEALADLVVESHTADPEIVAAAASDLVAIKERDPASPDLVTPFLYFKGFQSLQMYRVAHWLWQDGRRHLAQHLQSRASELFGLDIHPAAQIGRRVLIDHGTGIVIGETAVLEDDVSMLQGVTLGGTGKSIGDRHPKIRRGVLIGAGAKILGNIEIGEGAKIGAGSIVLESVRPYTTVVGNPARLVGTRHSSMPAFTMDQSLPPVDYII</sequence>
<evidence type="ECO:0000256" key="5">
    <source>
        <dbReference type="ARBA" id="ARBA00022605"/>
    </source>
</evidence>
<dbReference type="EC" id="2.3.1.30" evidence="3"/>
<dbReference type="NCBIfam" id="NF041874">
    <property type="entry name" value="EPS_EpsC"/>
    <property type="match status" value="1"/>
</dbReference>
<keyword evidence="5" id="KW-0028">Amino-acid biosynthesis</keyword>
<dbReference type="SUPFAM" id="SSF51161">
    <property type="entry name" value="Trimeric LpxA-like enzymes"/>
    <property type="match status" value="1"/>
</dbReference>
<dbReference type="Pfam" id="PF00132">
    <property type="entry name" value="Hexapep"/>
    <property type="match status" value="1"/>
</dbReference>
<dbReference type="GO" id="GO:0005737">
    <property type="term" value="C:cytoplasm"/>
    <property type="evidence" value="ECO:0007669"/>
    <property type="project" value="InterPro"/>
</dbReference>
<dbReference type="EMBL" id="CP053708">
    <property type="protein sequence ID" value="QKE89151.1"/>
    <property type="molecule type" value="Genomic_DNA"/>
</dbReference>
<evidence type="ECO:0000256" key="8">
    <source>
        <dbReference type="ARBA" id="ARBA00023315"/>
    </source>
</evidence>
<keyword evidence="7" id="KW-0677">Repeat</keyword>
<dbReference type="InterPro" id="IPR010493">
    <property type="entry name" value="Ser_AcTrfase_N"/>
</dbReference>
<keyword evidence="6 11" id="KW-0808">Transferase</keyword>
<dbReference type="SMART" id="SM00971">
    <property type="entry name" value="SATase_N"/>
    <property type="match status" value="1"/>
</dbReference>
<proteinExistence type="inferred from homology"/>
<protein>
    <recommendedName>
        <fullName evidence="4">Serine acetyltransferase</fullName>
        <ecNumber evidence="3">2.3.1.30</ecNumber>
    </recommendedName>
</protein>
<reference evidence="11 12" key="1">
    <citation type="journal article" date="2014" name="World J. Microbiol. Biotechnol.">
        <title>Biodiversity and physiological characteristics of Antarctic and Arctic lichens-associated bacteria.</title>
        <authorList>
            <person name="Lee Y.M."/>
            <person name="Kim E.H."/>
            <person name="Lee H.K."/>
            <person name="Hong S.G."/>
        </authorList>
    </citation>
    <scope>NUCLEOTIDE SEQUENCE [LARGE SCALE GENOMIC DNA]</scope>
    <source>
        <strain evidence="11 12">PAMC 26569</strain>
    </source>
</reference>
<dbReference type="FunFam" id="2.160.10.10:FF:000002">
    <property type="entry name" value="Serine acetyltransferase"/>
    <property type="match status" value="1"/>
</dbReference>
<dbReference type="InterPro" id="IPR005881">
    <property type="entry name" value="Ser_O-AcTrfase"/>
</dbReference>
<dbReference type="PANTHER" id="PTHR42811">
    <property type="entry name" value="SERINE ACETYLTRANSFERASE"/>
    <property type="match status" value="1"/>
</dbReference>
<evidence type="ECO:0000259" key="10">
    <source>
        <dbReference type="SMART" id="SM00971"/>
    </source>
</evidence>
<evidence type="ECO:0000313" key="12">
    <source>
        <dbReference type="Proteomes" id="UP000500767"/>
    </source>
</evidence>
<dbReference type="GO" id="GO:0009001">
    <property type="term" value="F:serine O-acetyltransferase activity"/>
    <property type="evidence" value="ECO:0007669"/>
    <property type="project" value="UniProtKB-EC"/>
</dbReference>
<feature type="domain" description="Serine acetyltransferase N-terminal" evidence="10">
    <location>
        <begin position="30"/>
        <end position="132"/>
    </location>
</feature>
<dbReference type="InterPro" id="IPR042122">
    <property type="entry name" value="Ser_AcTrfase_N_sf"/>
</dbReference>
<dbReference type="Gene3D" id="2.160.10.10">
    <property type="entry name" value="Hexapeptide repeat proteins"/>
    <property type="match status" value="1"/>
</dbReference>
<evidence type="ECO:0000256" key="2">
    <source>
        <dbReference type="ARBA" id="ARBA00007274"/>
    </source>
</evidence>
<dbReference type="InterPro" id="IPR001451">
    <property type="entry name" value="Hexapep"/>
</dbReference>
<evidence type="ECO:0000256" key="7">
    <source>
        <dbReference type="ARBA" id="ARBA00022737"/>
    </source>
</evidence>
<evidence type="ECO:0000313" key="11">
    <source>
        <dbReference type="EMBL" id="QKE89151.1"/>
    </source>
</evidence>
<dbReference type="PROSITE" id="PS00101">
    <property type="entry name" value="HEXAPEP_TRANSFERASES"/>
    <property type="match status" value="1"/>
</dbReference>
<dbReference type="UniPathway" id="UPA00136">
    <property type="reaction ID" value="UER00199"/>
</dbReference>
<keyword evidence="8 11" id="KW-0012">Acyltransferase</keyword>
<comment type="pathway">
    <text evidence="1">Amino-acid biosynthesis; L-cysteine biosynthesis; L-cysteine from L-serine: step 1/2.</text>
</comment>
<comment type="catalytic activity">
    <reaction evidence="9">
        <text>L-serine + acetyl-CoA = O-acetyl-L-serine + CoA</text>
        <dbReference type="Rhea" id="RHEA:24560"/>
        <dbReference type="ChEBI" id="CHEBI:33384"/>
        <dbReference type="ChEBI" id="CHEBI:57287"/>
        <dbReference type="ChEBI" id="CHEBI:57288"/>
        <dbReference type="ChEBI" id="CHEBI:58340"/>
        <dbReference type="EC" id="2.3.1.30"/>
    </reaction>
</comment>
<evidence type="ECO:0000256" key="3">
    <source>
        <dbReference type="ARBA" id="ARBA00013266"/>
    </source>
</evidence>
<evidence type="ECO:0000256" key="1">
    <source>
        <dbReference type="ARBA" id="ARBA00004876"/>
    </source>
</evidence>
<accession>A0A6M8HLC5</accession>
<evidence type="ECO:0000256" key="9">
    <source>
        <dbReference type="ARBA" id="ARBA00049486"/>
    </source>
</evidence>
<dbReference type="Gene3D" id="1.10.3130.10">
    <property type="entry name" value="serine acetyltransferase, domain 1"/>
    <property type="match status" value="1"/>
</dbReference>
<dbReference type="CDD" id="cd03354">
    <property type="entry name" value="LbH_SAT"/>
    <property type="match status" value="1"/>
</dbReference>
<dbReference type="KEGG" id="lck:HN018_02990"/>
<dbReference type="GO" id="GO:0006535">
    <property type="term" value="P:cysteine biosynthetic process from serine"/>
    <property type="evidence" value="ECO:0007669"/>
    <property type="project" value="InterPro"/>
</dbReference>
<dbReference type="InterPro" id="IPR011004">
    <property type="entry name" value="Trimer_LpxA-like_sf"/>
</dbReference>
<evidence type="ECO:0000256" key="6">
    <source>
        <dbReference type="ARBA" id="ARBA00022679"/>
    </source>
</evidence>
<name>A0A6M8HLC5_9PROT</name>
<dbReference type="InterPro" id="IPR045304">
    <property type="entry name" value="LbH_SAT"/>
</dbReference>
<comment type="similarity">
    <text evidence="2">Belongs to the transferase hexapeptide repeat family.</text>
</comment>
<dbReference type="Proteomes" id="UP000500767">
    <property type="component" value="Chromosome"/>
</dbReference>
<keyword evidence="12" id="KW-1185">Reference proteome</keyword>
<dbReference type="InterPro" id="IPR018357">
    <property type="entry name" value="Hexapep_transf_CS"/>
</dbReference>
<dbReference type="AlphaFoldDB" id="A0A6M8HLC5"/>
<dbReference type="Pfam" id="PF06426">
    <property type="entry name" value="SATase_N"/>
    <property type="match status" value="1"/>
</dbReference>
<gene>
    <name evidence="11" type="primary">cysE</name>
    <name evidence="11" type="ORF">HN018_02990</name>
</gene>
<dbReference type="InterPro" id="IPR053376">
    <property type="entry name" value="Serine_acetyltransferase"/>
</dbReference>
<dbReference type="NCBIfam" id="TIGR01172">
    <property type="entry name" value="cysE"/>
    <property type="match status" value="1"/>
</dbReference>
<organism evidence="11 12">
    <name type="scientific">Lichenicola cladoniae</name>
    <dbReference type="NCBI Taxonomy" id="1484109"/>
    <lineage>
        <taxon>Bacteria</taxon>
        <taxon>Pseudomonadati</taxon>
        <taxon>Pseudomonadota</taxon>
        <taxon>Alphaproteobacteria</taxon>
        <taxon>Acetobacterales</taxon>
        <taxon>Acetobacteraceae</taxon>
        <taxon>Lichenicola</taxon>
    </lineage>
</organism>